<dbReference type="FunFam" id="3.40.50.1000:FF:000093">
    <property type="entry name" value="NLI interacting factor-like phosphatase family protein"/>
    <property type="match status" value="1"/>
</dbReference>
<feature type="domain" description="FCP1 homology" evidence="2">
    <location>
        <begin position="67"/>
        <end position="227"/>
    </location>
</feature>
<dbReference type="InterPro" id="IPR004274">
    <property type="entry name" value="FCP1_dom"/>
</dbReference>
<proteinExistence type="predicted"/>
<keyword evidence="4" id="KW-1185">Reference proteome</keyword>
<dbReference type="InterPro" id="IPR011948">
    <property type="entry name" value="Dullard_phosphatase"/>
</dbReference>
<evidence type="ECO:0000313" key="4">
    <source>
        <dbReference type="Proteomes" id="UP001211065"/>
    </source>
</evidence>
<dbReference type="GO" id="GO:0016791">
    <property type="term" value="F:phosphatase activity"/>
    <property type="evidence" value="ECO:0007669"/>
    <property type="project" value="InterPro"/>
</dbReference>
<comment type="caution">
    <text evidence="3">The sequence shown here is derived from an EMBL/GenBank/DDBJ whole genome shotgun (WGS) entry which is preliminary data.</text>
</comment>
<name>A0AAD5U3W2_9FUNG</name>
<evidence type="ECO:0000313" key="3">
    <source>
        <dbReference type="EMBL" id="KAJ3223589.1"/>
    </source>
</evidence>
<evidence type="ECO:0000259" key="2">
    <source>
        <dbReference type="PROSITE" id="PS50969"/>
    </source>
</evidence>
<dbReference type="AlphaFoldDB" id="A0AAD5U3W2"/>
<dbReference type="InterPro" id="IPR023214">
    <property type="entry name" value="HAD_sf"/>
</dbReference>
<dbReference type="EMBL" id="JADGJW010000124">
    <property type="protein sequence ID" value="KAJ3223589.1"/>
    <property type="molecule type" value="Genomic_DNA"/>
</dbReference>
<dbReference type="Proteomes" id="UP001211065">
    <property type="component" value="Unassembled WGS sequence"/>
</dbReference>
<gene>
    <name evidence="3" type="primary">NEM1</name>
    <name evidence="3" type="ORF">HK099_000939</name>
</gene>
<dbReference type="PANTHER" id="PTHR12210">
    <property type="entry name" value="DULLARD PROTEIN PHOSPHATASE"/>
    <property type="match status" value="1"/>
</dbReference>
<protein>
    <submittedName>
        <fullName evidence="3">Nuclear envelope morphology protein 1</fullName>
    </submittedName>
</protein>
<dbReference type="Pfam" id="PF03031">
    <property type="entry name" value="NIF"/>
    <property type="match status" value="1"/>
</dbReference>
<dbReference type="Gene3D" id="3.40.50.1000">
    <property type="entry name" value="HAD superfamily/HAD-like"/>
    <property type="match status" value="1"/>
</dbReference>
<dbReference type="InterPro" id="IPR050365">
    <property type="entry name" value="TIM50"/>
</dbReference>
<dbReference type="SUPFAM" id="SSF56784">
    <property type="entry name" value="HAD-like"/>
    <property type="match status" value="1"/>
</dbReference>
<reference evidence="3" key="1">
    <citation type="submission" date="2020-05" db="EMBL/GenBank/DDBJ databases">
        <title>Phylogenomic resolution of chytrid fungi.</title>
        <authorList>
            <person name="Stajich J.E."/>
            <person name="Amses K."/>
            <person name="Simmons R."/>
            <person name="Seto K."/>
            <person name="Myers J."/>
            <person name="Bonds A."/>
            <person name="Quandt C.A."/>
            <person name="Barry K."/>
            <person name="Liu P."/>
            <person name="Grigoriev I."/>
            <person name="Longcore J.E."/>
            <person name="James T.Y."/>
        </authorList>
    </citation>
    <scope>NUCLEOTIDE SEQUENCE</scope>
    <source>
        <strain evidence="3">JEL0476</strain>
    </source>
</reference>
<feature type="region of interest" description="Disordered" evidence="1">
    <location>
        <begin position="33"/>
        <end position="58"/>
    </location>
</feature>
<dbReference type="NCBIfam" id="TIGR02251">
    <property type="entry name" value="HIF-SF_euk"/>
    <property type="match status" value="1"/>
</dbReference>
<dbReference type="SMART" id="SM00577">
    <property type="entry name" value="CPDc"/>
    <property type="match status" value="1"/>
</dbReference>
<dbReference type="CDD" id="cd07521">
    <property type="entry name" value="HAD_FCP1-like"/>
    <property type="match status" value="1"/>
</dbReference>
<feature type="compositionally biased region" description="Polar residues" evidence="1">
    <location>
        <begin position="42"/>
        <end position="58"/>
    </location>
</feature>
<organism evidence="3 4">
    <name type="scientific">Clydaea vesicula</name>
    <dbReference type="NCBI Taxonomy" id="447962"/>
    <lineage>
        <taxon>Eukaryota</taxon>
        <taxon>Fungi</taxon>
        <taxon>Fungi incertae sedis</taxon>
        <taxon>Chytridiomycota</taxon>
        <taxon>Chytridiomycota incertae sedis</taxon>
        <taxon>Chytridiomycetes</taxon>
        <taxon>Lobulomycetales</taxon>
        <taxon>Lobulomycetaceae</taxon>
        <taxon>Clydaea</taxon>
    </lineage>
</organism>
<evidence type="ECO:0000256" key="1">
    <source>
        <dbReference type="SAM" id="MobiDB-lite"/>
    </source>
</evidence>
<dbReference type="InterPro" id="IPR036412">
    <property type="entry name" value="HAD-like_sf"/>
</dbReference>
<dbReference type="PROSITE" id="PS50969">
    <property type="entry name" value="FCP1"/>
    <property type="match status" value="1"/>
</dbReference>
<sequence>MSSLLSSSFEDSSPISSYSNNLKKVIKKKKSNLSKLKENEQHYQTNSDSGTESSSTNNNLIKRYKKPSFKLKTLVLDLDETLIHSTSRMASRKHDHMVEVLIDKHICMYYVYKRPHVDYFLQKVSEWYKVVIFTASMAEYADPVIDWLDKSKTLISSRYFRQSCTLMRGVFLKDLTVIDQDLSNVCLIDNSSASFSLQMDNAIPIESWLSDKNDVALLDLLPFLEALRFCHDVRSILSLRV</sequence>
<accession>A0AAD5U3W2</accession>